<sequence length="255" mass="28519">MQDEDFMPEVSISEYAGVRSLHLNSIWIQGSMRLSKPLKLELDYIQRMMAPLLWQAPATWREGLCVQLGLGAAALTKYCLQVLDRPTIAVELNPNVVRVCERYFELPLDHDQLRLCLADAGDWVQHVDLAGQVRLLHIDLYDHEAAAPVIDDVAFYAACRDLLSDDGVLSVNLFGRQVSFERSCQRLLEAFGPGRVWRLSSTKEGNTVVVASRASSLPPKDELQRRATALEASQGLPAKRWLRGLREVVAAEPIA</sequence>
<dbReference type="PANTHER" id="PTHR43317:SF1">
    <property type="entry name" value="THERMOSPERMINE SYNTHASE ACAULIS5"/>
    <property type="match status" value="1"/>
</dbReference>
<proteinExistence type="predicted"/>
<reference evidence="2" key="1">
    <citation type="submission" date="2020-12" db="EMBL/GenBank/DDBJ databases">
        <title>The genome sequence of Inhella sp. 4Y17.</title>
        <authorList>
            <person name="Liu Y."/>
        </authorList>
    </citation>
    <scope>NUCLEOTIDE SEQUENCE</scope>
    <source>
        <strain evidence="2">4Y10</strain>
    </source>
</reference>
<dbReference type="SUPFAM" id="SSF53335">
    <property type="entry name" value="S-adenosyl-L-methionine-dependent methyltransferases"/>
    <property type="match status" value="1"/>
</dbReference>
<gene>
    <name evidence="2" type="ORF">I7X43_15020</name>
</gene>
<dbReference type="GO" id="GO:0006596">
    <property type="term" value="P:polyamine biosynthetic process"/>
    <property type="evidence" value="ECO:0007669"/>
    <property type="project" value="UniProtKB-KW"/>
</dbReference>
<name>A0A931IXT9_9BURK</name>
<dbReference type="Proteomes" id="UP000620139">
    <property type="component" value="Unassembled WGS sequence"/>
</dbReference>
<dbReference type="InterPro" id="IPR029063">
    <property type="entry name" value="SAM-dependent_MTases_sf"/>
</dbReference>
<evidence type="ECO:0000313" key="2">
    <source>
        <dbReference type="EMBL" id="MBH9554154.1"/>
    </source>
</evidence>
<organism evidence="2 3">
    <name type="scientific">Inhella gelatinilytica</name>
    <dbReference type="NCBI Taxonomy" id="2795030"/>
    <lineage>
        <taxon>Bacteria</taxon>
        <taxon>Pseudomonadati</taxon>
        <taxon>Pseudomonadota</taxon>
        <taxon>Betaproteobacteria</taxon>
        <taxon>Burkholderiales</taxon>
        <taxon>Sphaerotilaceae</taxon>
        <taxon>Inhella</taxon>
    </lineage>
</organism>
<dbReference type="PANTHER" id="PTHR43317">
    <property type="entry name" value="THERMOSPERMINE SYNTHASE ACAULIS5"/>
    <property type="match status" value="1"/>
</dbReference>
<keyword evidence="1" id="KW-0620">Polyamine biosynthesis</keyword>
<protein>
    <submittedName>
        <fullName evidence="2">Spermidine synthase</fullName>
    </submittedName>
</protein>
<evidence type="ECO:0000313" key="3">
    <source>
        <dbReference type="Proteomes" id="UP000620139"/>
    </source>
</evidence>
<dbReference type="RefSeq" id="WP_198101771.1">
    <property type="nucleotide sequence ID" value="NZ_JAEDAL010000010.1"/>
</dbReference>
<dbReference type="EMBL" id="JAEDAL010000010">
    <property type="protein sequence ID" value="MBH9554154.1"/>
    <property type="molecule type" value="Genomic_DNA"/>
</dbReference>
<comment type="caution">
    <text evidence="2">The sequence shown here is derived from an EMBL/GenBank/DDBJ whole genome shotgun (WGS) entry which is preliminary data.</text>
</comment>
<accession>A0A931IXT9</accession>
<dbReference type="Gene3D" id="3.40.50.150">
    <property type="entry name" value="Vaccinia Virus protein VP39"/>
    <property type="match status" value="1"/>
</dbReference>
<keyword evidence="3" id="KW-1185">Reference proteome</keyword>
<dbReference type="AlphaFoldDB" id="A0A931IXT9"/>
<evidence type="ECO:0000256" key="1">
    <source>
        <dbReference type="ARBA" id="ARBA00023115"/>
    </source>
</evidence>